<evidence type="ECO:0000313" key="3">
    <source>
        <dbReference type="Proteomes" id="UP000092445"/>
    </source>
</evidence>
<keyword evidence="1" id="KW-0472">Membrane</keyword>
<dbReference type="VEuPathDB" id="VectorBase:GPAI030626"/>
<protein>
    <submittedName>
        <fullName evidence="2">Uncharacterized protein</fullName>
    </submittedName>
</protein>
<reference evidence="3" key="1">
    <citation type="submission" date="2014-03" db="EMBL/GenBank/DDBJ databases">
        <authorList>
            <person name="Aksoy S."/>
            <person name="Warren W."/>
            <person name="Wilson R.K."/>
        </authorList>
    </citation>
    <scope>NUCLEOTIDE SEQUENCE [LARGE SCALE GENOMIC DNA]</scope>
    <source>
        <strain evidence="3">IAEA</strain>
    </source>
</reference>
<sequence length="106" mass="11748">MTLKEKESQMALVSFQKALALENGGKVICGESNVQGSHFYCADNDRIVMVVMMMMMMIMMMIVIVIVLLVKSNCALVTITTTRQRVHSSLCGEIKNGIIRMSTGSR</sequence>
<dbReference type="AlphaFoldDB" id="A0A1B0A0H1"/>
<reference evidence="2" key="2">
    <citation type="submission" date="2020-05" db="UniProtKB">
        <authorList>
            <consortium name="EnsemblMetazoa"/>
        </authorList>
    </citation>
    <scope>IDENTIFICATION</scope>
    <source>
        <strain evidence="2">IAEA</strain>
    </source>
</reference>
<dbReference type="Proteomes" id="UP000092445">
    <property type="component" value="Unassembled WGS sequence"/>
</dbReference>
<feature type="transmembrane region" description="Helical" evidence="1">
    <location>
        <begin position="47"/>
        <end position="70"/>
    </location>
</feature>
<proteinExistence type="predicted"/>
<evidence type="ECO:0000256" key="1">
    <source>
        <dbReference type="SAM" id="Phobius"/>
    </source>
</evidence>
<organism evidence="2 3">
    <name type="scientific">Glossina pallidipes</name>
    <name type="common">Tsetse fly</name>
    <dbReference type="NCBI Taxonomy" id="7398"/>
    <lineage>
        <taxon>Eukaryota</taxon>
        <taxon>Metazoa</taxon>
        <taxon>Ecdysozoa</taxon>
        <taxon>Arthropoda</taxon>
        <taxon>Hexapoda</taxon>
        <taxon>Insecta</taxon>
        <taxon>Pterygota</taxon>
        <taxon>Neoptera</taxon>
        <taxon>Endopterygota</taxon>
        <taxon>Diptera</taxon>
        <taxon>Brachycera</taxon>
        <taxon>Muscomorpha</taxon>
        <taxon>Hippoboscoidea</taxon>
        <taxon>Glossinidae</taxon>
        <taxon>Glossina</taxon>
    </lineage>
</organism>
<dbReference type="EnsemblMetazoa" id="GPAI030626-RA">
    <property type="protein sequence ID" value="GPAI030626-PA"/>
    <property type="gene ID" value="GPAI030626"/>
</dbReference>
<accession>A0A1B0A0H1</accession>
<keyword evidence="1" id="KW-1133">Transmembrane helix</keyword>
<name>A0A1B0A0H1_GLOPL</name>
<evidence type="ECO:0000313" key="2">
    <source>
        <dbReference type="EnsemblMetazoa" id="GPAI030626-PA"/>
    </source>
</evidence>
<keyword evidence="1" id="KW-0812">Transmembrane</keyword>
<keyword evidence="3" id="KW-1185">Reference proteome</keyword>